<protein>
    <submittedName>
        <fullName evidence="1">L-rhamnose mutarotase</fullName>
    </submittedName>
</protein>
<name>A0AAE3JQL4_9FLAO</name>
<accession>A0AAE3JQL4</accession>
<reference evidence="1" key="1">
    <citation type="submission" date="2023-02" db="EMBL/GenBank/DDBJ databases">
        <title>Genome of Flavobacteriaceae gen. nov. sp. strain F89.</title>
        <authorList>
            <person name="Wang Y."/>
        </authorList>
    </citation>
    <scope>NUCLEOTIDE SEQUENCE</scope>
    <source>
        <strain evidence="1">F89</strain>
    </source>
</reference>
<dbReference type="PANTHER" id="PTHR43239:SF1">
    <property type="entry name" value="UPF0734 PROTEIN DDB_G0273871_DDB_G0273177"/>
    <property type="match status" value="1"/>
</dbReference>
<dbReference type="InterPro" id="IPR011008">
    <property type="entry name" value="Dimeric_a/b-barrel"/>
</dbReference>
<proteinExistence type="predicted"/>
<dbReference type="InterPro" id="IPR052996">
    <property type="entry name" value="Carb_Metab_Mutarotase"/>
</dbReference>
<dbReference type="RefSeq" id="WP_317903380.1">
    <property type="nucleotide sequence ID" value="NZ_JAIRBC010000027.1"/>
</dbReference>
<sequence length="141" mass="16418">MMNKIIQLTTICLGLLVLNACKQKEEQPDEYVFAVQLVNDPIKIQEYLNYHKKVWPEVEAGFKKAGYENIRMYHFKNYVAMIVQVPKGADLSKMGKTKELNTARVKEWNTLMATYQKGLPGTNSETTWVAMDKMYEFQKKE</sequence>
<dbReference type="EMBL" id="JAIRBC010000027">
    <property type="protein sequence ID" value="MCG2462241.1"/>
    <property type="molecule type" value="Genomic_DNA"/>
</dbReference>
<evidence type="ECO:0000313" key="1">
    <source>
        <dbReference type="EMBL" id="MCG2462241.1"/>
    </source>
</evidence>
<comment type="caution">
    <text evidence="1">The sequence shown here is derived from an EMBL/GenBank/DDBJ whole genome shotgun (WGS) entry which is preliminary data.</text>
</comment>
<organism evidence="1 2">
    <name type="scientific">Cerina litoralis</name>
    <dbReference type="NCBI Taxonomy" id="2874477"/>
    <lineage>
        <taxon>Bacteria</taxon>
        <taxon>Pseudomonadati</taxon>
        <taxon>Bacteroidota</taxon>
        <taxon>Flavobacteriia</taxon>
        <taxon>Flavobacteriales</taxon>
        <taxon>Flavobacteriaceae</taxon>
        <taxon>Cerina</taxon>
    </lineage>
</organism>
<dbReference type="InterPro" id="IPR008000">
    <property type="entry name" value="Rham/fucose_mutarotase"/>
</dbReference>
<dbReference type="Proteomes" id="UP001200642">
    <property type="component" value="Unassembled WGS sequence"/>
</dbReference>
<dbReference type="SUPFAM" id="SSF54909">
    <property type="entry name" value="Dimeric alpha+beta barrel"/>
    <property type="match status" value="1"/>
</dbReference>
<dbReference type="AlphaFoldDB" id="A0AAE3JQL4"/>
<dbReference type="GO" id="GO:0016857">
    <property type="term" value="F:racemase and epimerase activity, acting on carbohydrates and derivatives"/>
    <property type="evidence" value="ECO:0007669"/>
    <property type="project" value="InterPro"/>
</dbReference>
<gene>
    <name evidence="1" type="ORF">K8352_15885</name>
</gene>
<dbReference type="Gene3D" id="3.30.70.100">
    <property type="match status" value="1"/>
</dbReference>
<dbReference type="Pfam" id="PF05336">
    <property type="entry name" value="rhaM"/>
    <property type="match status" value="1"/>
</dbReference>
<evidence type="ECO:0000313" key="2">
    <source>
        <dbReference type="Proteomes" id="UP001200642"/>
    </source>
</evidence>
<dbReference type="PANTHER" id="PTHR43239">
    <property type="entry name" value="UPF0734 PROTEIN DDB_G0273871/DDB_G0273177"/>
    <property type="match status" value="1"/>
</dbReference>
<keyword evidence="2" id="KW-1185">Reference proteome</keyword>